<dbReference type="NCBIfam" id="TIGR02529">
    <property type="entry name" value="EutJ"/>
    <property type="match status" value="1"/>
</dbReference>
<dbReference type="InterPro" id="IPR005883">
    <property type="entry name" value="PilM"/>
</dbReference>
<dbReference type="PANTHER" id="PTHR32432:SF3">
    <property type="entry name" value="ETHANOLAMINE UTILIZATION PROTEIN EUTJ"/>
    <property type="match status" value="1"/>
</dbReference>
<dbReference type="InterPro" id="IPR050696">
    <property type="entry name" value="FtsA/MreB"/>
</dbReference>
<gene>
    <name evidence="1" type="primary">eutJ</name>
    <name evidence="1" type="ORF">F8153_15045</name>
</gene>
<dbReference type="CDD" id="cd24047">
    <property type="entry name" value="ASKHA_NBD_EutJ"/>
    <property type="match status" value="1"/>
</dbReference>
<keyword evidence="2" id="KW-1185">Reference proteome</keyword>
<dbReference type="Gene3D" id="3.30.420.40">
    <property type="match status" value="2"/>
</dbReference>
<proteinExistence type="predicted"/>
<dbReference type="Proteomes" id="UP000465601">
    <property type="component" value="Unassembled WGS sequence"/>
</dbReference>
<dbReference type="Pfam" id="PF11104">
    <property type="entry name" value="PilM_2"/>
    <property type="match status" value="1"/>
</dbReference>
<reference evidence="1 2" key="1">
    <citation type="submission" date="2019-10" db="EMBL/GenBank/DDBJ databases">
        <title>Alkaliphilus serpentinus sp. nov. and Alkaliphilus pronyensis sp. nov., two novel anaerobic alkaliphilic species isolated from the serpentinized-hosted hydrothermal field of the Prony Bay (New Caledonia).</title>
        <authorList>
            <person name="Postec A."/>
        </authorList>
    </citation>
    <scope>NUCLEOTIDE SEQUENCE [LARGE SCALE GENOMIC DNA]</scope>
    <source>
        <strain evidence="1 2">LacT</strain>
    </source>
</reference>
<dbReference type="InterPro" id="IPR013366">
    <property type="entry name" value="EutJ"/>
</dbReference>
<dbReference type="SUPFAM" id="SSF53067">
    <property type="entry name" value="Actin-like ATPase domain"/>
    <property type="match status" value="2"/>
</dbReference>
<evidence type="ECO:0000313" key="1">
    <source>
        <dbReference type="EMBL" id="KAB3525606.1"/>
    </source>
</evidence>
<dbReference type="AlphaFoldDB" id="A0A833HLA6"/>
<dbReference type="NCBIfam" id="NF011660">
    <property type="entry name" value="PRK15080.1"/>
    <property type="match status" value="1"/>
</dbReference>
<organism evidence="1 2">
    <name type="scientific">Alkaliphilus serpentinus</name>
    <dbReference type="NCBI Taxonomy" id="1482731"/>
    <lineage>
        <taxon>Bacteria</taxon>
        <taxon>Bacillati</taxon>
        <taxon>Bacillota</taxon>
        <taxon>Clostridia</taxon>
        <taxon>Peptostreptococcales</taxon>
        <taxon>Natronincolaceae</taxon>
        <taxon>Alkaliphilus</taxon>
    </lineage>
</organism>
<dbReference type="InterPro" id="IPR043129">
    <property type="entry name" value="ATPase_NBD"/>
</dbReference>
<dbReference type="RefSeq" id="WP_151867173.1">
    <property type="nucleotide sequence ID" value="NZ_WBZB01000063.1"/>
</dbReference>
<protein>
    <submittedName>
        <fullName evidence="1">Ethanolamine utilization protein EutJ</fullName>
    </submittedName>
</protein>
<comment type="caution">
    <text evidence="1">The sequence shown here is derived from an EMBL/GenBank/DDBJ whole genome shotgun (WGS) entry which is preliminary data.</text>
</comment>
<accession>A0A833HLA6</accession>
<dbReference type="PANTHER" id="PTHR32432">
    <property type="entry name" value="CELL DIVISION PROTEIN FTSA-RELATED"/>
    <property type="match status" value="1"/>
</dbReference>
<name>A0A833HLA6_9FIRM</name>
<evidence type="ECO:0000313" key="2">
    <source>
        <dbReference type="Proteomes" id="UP000465601"/>
    </source>
</evidence>
<sequence>MDFKLVDEFIQDVENSIQVTKGNCQLKDLKVGVDLGTAYIVLVVLDKANNPIACELEFAQVVKDGLVVDYIGALNIVKKLKAKLEGRLGVELTRAAIAVPPGTGEGDCRSHRYVVEGSGMEVTAILDEPTAANAVLNIKDGVVVDIGGGTTGLAIFDKGKVVYIADEATGGTHLSLVIAGNYKINFEEAEEKKKDKDCQREVFTIVVPVIEKMASIIKSHIAGFHVDNIFLVGGTCCLNGIEEIIEKETGIRTLKPTNPFLITPTGIAMHCK</sequence>
<dbReference type="OrthoDB" id="306538at2"/>
<dbReference type="EMBL" id="WBZB01000063">
    <property type="protein sequence ID" value="KAB3525606.1"/>
    <property type="molecule type" value="Genomic_DNA"/>
</dbReference>